<keyword evidence="2" id="KW-1133">Transmembrane helix</keyword>
<dbReference type="CDD" id="cd01610">
    <property type="entry name" value="PAP2_like"/>
    <property type="match status" value="1"/>
</dbReference>
<evidence type="ECO:0000256" key="2">
    <source>
        <dbReference type="SAM" id="Phobius"/>
    </source>
</evidence>
<feature type="compositionally biased region" description="Low complexity" evidence="1">
    <location>
        <begin position="149"/>
        <end position="165"/>
    </location>
</feature>
<feature type="compositionally biased region" description="Low complexity" evidence="1">
    <location>
        <begin position="57"/>
        <end position="75"/>
    </location>
</feature>
<dbReference type="Gene3D" id="1.20.144.10">
    <property type="entry name" value="Phosphatidic acid phosphatase type 2/haloperoxidase"/>
    <property type="match status" value="1"/>
</dbReference>
<feature type="region of interest" description="Disordered" evidence="1">
    <location>
        <begin position="55"/>
        <end position="84"/>
    </location>
</feature>
<keyword evidence="2" id="KW-0812">Transmembrane</keyword>
<dbReference type="EMBL" id="KV784383">
    <property type="protein sequence ID" value="OEU07937.1"/>
    <property type="molecule type" value="Genomic_DNA"/>
</dbReference>
<feature type="transmembrane region" description="Helical" evidence="2">
    <location>
        <begin position="200"/>
        <end position="219"/>
    </location>
</feature>
<sequence length="222" mass="24405">MNHRNGSATTTIYGSGNFVAETVELERIPLTSNYIYYQPRERPIPYEHLGMSGGIGTNTASSSGTSTVRNNAGGNDDNDEDTREKSLYSYPNTVWNLVNSEKFLGDTISSTECKLYALILPLMLQLFMVWFLWILPPGSNPVATATAVNNSNNKNNNNNNRSGNNSNSTDIGLFHRWMPSINLAPRASRVVDNRHFPADVVGGAVLGASIASLVFNIWFPSR</sequence>
<dbReference type="SUPFAM" id="SSF48317">
    <property type="entry name" value="Acid phosphatase/Vanadium-dependent haloperoxidase"/>
    <property type="match status" value="1"/>
</dbReference>
<evidence type="ECO:0000256" key="1">
    <source>
        <dbReference type="SAM" id="MobiDB-lite"/>
    </source>
</evidence>
<organism evidence="3 4">
    <name type="scientific">Fragilariopsis cylindrus CCMP1102</name>
    <dbReference type="NCBI Taxonomy" id="635003"/>
    <lineage>
        <taxon>Eukaryota</taxon>
        <taxon>Sar</taxon>
        <taxon>Stramenopiles</taxon>
        <taxon>Ochrophyta</taxon>
        <taxon>Bacillariophyta</taxon>
        <taxon>Bacillariophyceae</taxon>
        <taxon>Bacillariophycidae</taxon>
        <taxon>Bacillariales</taxon>
        <taxon>Bacillariaceae</taxon>
        <taxon>Fragilariopsis</taxon>
    </lineage>
</organism>
<dbReference type="OrthoDB" id="46056at2759"/>
<dbReference type="InParanoid" id="A0A1E7EQ55"/>
<feature type="region of interest" description="Disordered" evidence="1">
    <location>
        <begin position="146"/>
        <end position="165"/>
    </location>
</feature>
<gene>
    <name evidence="3" type="ORF">FRACYDRAFT_250568</name>
</gene>
<evidence type="ECO:0008006" key="5">
    <source>
        <dbReference type="Google" id="ProtNLM"/>
    </source>
</evidence>
<accession>A0A1E7EQ55</accession>
<evidence type="ECO:0000313" key="3">
    <source>
        <dbReference type="EMBL" id="OEU07937.1"/>
    </source>
</evidence>
<dbReference type="InterPro" id="IPR036938">
    <property type="entry name" value="PAP2/HPO_sf"/>
</dbReference>
<evidence type="ECO:0000313" key="4">
    <source>
        <dbReference type="Proteomes" id="UP000095751"/>
    </source>
</evidence>
<keyword evidence="4" id="KW-1185">Reference proteome</keyword>
<proteinExistence type="predicted"/>
<dbReference type="Proteomes" id="UP000095751">
    <property type="component" value="Unassembled WGS sequence"/>
</dbReference>
<name>A0A1E7EQ55_9STRA</name>
<reference evidence="3 4" key="1">
    <citation type="submission" date="2016-09" db="EMBL/GenBank/DDBJ databases">
        <title>Extensive genetic diversity and differential bi-allelic expression allows diatom success in the polar Southern Ocean.</title>
        <authorList>
            <consortium name="DOE Joint Genome Institute"/>
            <person name="Mock T."/>
            <person name="Otillar R.P."/>
            <person name="Strauss J."/>
            <person name="Dupont C."/>
            <person name="Frickenhaus S."/>
            <person name="Maumus F."/>
            <person name="Mcmullan M."/>
            <person name="Sanges R."/>
            <person name="Schmutz J."/>
            <person name="Toseland A."/>
            <person name="Valas R."/>
            <person name="Veluchamy A."/>
            <person name="Ward B.J."/>
            <person name="Allen A."/>
            <person name="Barry K."/>
            <person name="Falciatore A."/>
            <person name="Ferrante M."/>
            <person name="Fortunato A.E."/>
            <person name="Gloeckner G."/>
            <person name="Gruber A."/>
            <person name="Hipkin R."/>
            <person name="Janech M."/>
            <person name="Kroth P."/>
            <person name="Leese F."/>
            <person name="Lindquist E."/>
            <person name="Lyon B.R."/>
            <person name="Martin J."/>
            <person name="Mayer C."/>
            <person name="Parker M."/>
            <person name="Quesneville H."/>
            <person name="Raymond J."/>
            <person name="Uhlig C."/>
            <person name="Valentin K.U."/>
            <person name="Worden A.Z."/>
            <person name="Armbrust E.V."/>
            <person name="Bowler C."/>
            <person name="Green B."/>
            <person name="Moulton V."/>
            <person name="Van Oosterhout C."/>
            <person name="Grigoriev I."/>
        </authorList>
    </citation>
    <scope>NUCLEOTIDE SEQUENCE [LARGE SCALE GENOMIC DNA]</scope>
    <source>
        <strain evidence="3 4">CCMP1102</strain>
    </source>
</reference>
<keyword evidence="2" id="KW-0472">Membrane</keyword>
<dbReference type="AlphaFoldDB" id="A0A1E7EQ55"/>
<protein>
    <recommendedName>
        <fullName evidence="5">Phosphatidic acid phosphatase type 2/haloperoxidase domain-containing protein</fullName>
    </recommendedName>
</protein>
<dbReference type="KEGG" id="fcy:FRACYDRAFT_250568"/>
<feature type="transmembrane region" description="Helical" evidence="2">
    <location>
        <begin position="115"/>
        <end position="135"/>
    </location>
</feature>